<evidence type="ECO:0000256" key="1">
    <source>
        <dbReference type="ARBA" id="ARBA00004123"/>
    </source>
</evidence>
<evidence type="ECO:0000256" key="5">
    <source>
        <dbReference type="ARBA" id="ARBA00023306"/>
    </source>
</evidence>
<keyword evidence="4" id="KW-0539">Nucleus</keyword>
<keyword evidence="3" id="KW-0235">DNA replication</keyword>
<dbReference type="GO" id="GO:1902977">
    <property type="term" value="P:mitotic DNA replication preinitiation complex assembly"/>
    <property type="evidence" value="ECO:0007669"/>
    <property type="project" value="TreeGrafter"/>
</dbReference>
<dbReference type="PANTHER" id="PTHR10507:SF0">
    <property type="entry name" value="CELL DIVISION CONTROL PROTEIN 45 HOMOLOG"/>
    <property type="match status" value="1"/>
</dbReference>
<evidence type="ECO:0000313" key="8">
    <source>
        <dbReference type="Proteomes" id="UP000886523"/>
    </source>
</evidence>
<dbReference type="GO" id="GO:0000727">
    <property type="term" value="P:double-strand break repair via break-induced replication"/>
    <property type="evidence" value="ECO:0007669"/>
    <property type="project" value="TreeGrafter"/>
</dbReference>
<sequence length="683" mass="75641">MVFVTPNTSGRGKTYESAYKSILTSRRRSPSTSAASVILLVAPEVDALCAARMFSVLFKQDDVTYRIIPVSGYPGLEEIRNELMTHQELHTLILLNIGSVLDLPSPDWFGDFNPQVTVHVIDSARPQNLSSLFAVGVEAQRIVVWDDGSAAKLKEERDALEALLLEPESESESDSASDSDDDPLSDSQSDLDDDPRLLRNPGRDAAKPGLSRHQRNKYRDRIAKHYTSGTWHGQSASGTIYVLATLIERADNDLLWLSILGLTHQYITSRIPRNRYDDYHTIFLDEVARLNPPVTESTISSLHPDDFNIRASGELRFTLFRHWNLYDAMYHSSYVANKLGIWQERGRKKLQGLLAKMGFSLQQCQQTYQHMDMDLKRLLRDKMDDIAPEYGLVELSYPSFVRSFGFRTQPLCAADVVEGVSALLQAAGGVRLEVETEGGQGGGEWFGGSHLWDMRSKSGSERNGSSNDGRKPFGSSLISSGEDDAADVDGHGPEMENWWVRNFWVAFDALGNDIRLVQDALPLSMALHRAIIRQAPHLSTSMPFLAVVKEGPDVPIFCHPGTLSRLGLWLAEALRDRDGIITGSTRGKRKQLPFVVACLNEKAGSYLIVGVTPTSESGDVRKNQFGLAFLGAKDRSNARTRHGTFDTSVVEVNKGGSNSHLGRNSSAPTPKRPPMRLTDADKA</sequence>
<dbReference type="InterPro" id="IPR003874">
    <property type="entry name" value="CDC45"/>
</dbReference>
<accession>A0A9P6B679</accession>
<dbReference type="OrthoDB" id="16516at2759"/>
<comment type="caution">
    <text evidence="7">The sequence shown here is derived from an EMBL/GenBank/DDBJ whole genome shotgun (WGS) entry which is preliminary data.</text>
</comment>
<proteinExistence type="inferred from homology"/>
<evidence type="ECO:0000256" key="2">
    <source>
        <dbReference type="ARBA" id="ARBA00010727"/>
    </source>
</evidence>
<evidence type="ECO:0000256" key="4">
    <source>
        <dbReference type="ARBA" id="ARBA00023242"/>
    </source>
</evidence>
<evidence type="ECO:0008006" key="9">
    <source>
        <dbReference type="Google" id="ProtNLM"/>
    </source>
</evidence>
<evidence type="ECO:0000256" key="6">
    <source>
        <dbReference type="SAM" id="MobiDB-lite"/>
    </source>
</evidence>
<feature type="compositionally biased region" description="Acidic residues" evidence="6">
    <location>
        <begin position="167"/>
        <end position="193"/>
    </location>
</feature>
<dbReference type="GO" id="GO:0003688">
    <property type="term" value="F:DNA replication origin binding"/>
    <property type="evidence" value="ECO:0007669"/>
    <property type="project" value="TreeGrafter"/>
</dbReference>
<feature type="region of interest" description="Disordered" evidence="6">
    <location>
        <begin position="640"/>
        <end position="683"/>
    </location>
</feature>
<organism evidence="7 8">
    <name type="scientific">Hydnum rufescens UP504</name>
    <dbReference type="NCBI Taxonomy" id="1448309"/>
    <lineage>
        <taxon>Eukaryota</taxon>
        <taxon>Fungi</taxon>
        <taxon>Dikarya</taxon>
        <taxon>Basidiomycota</taxon>
        <taxon>Agaricomycotina</taxon>
        <taxon>Agaricomycetes</taxon>
        <taxon>Cantharellales</taxon>
        <taxon>Hydnaceae</taxon>
        <taxon>Hydnum</taxon>
    </lineage>
</organism>
<name>A0A9P6B679_9AGAM</name>
<dbReference type="EMBL" id="MU128925">
    <property type="protein sequence ID" value="KAF9518396.1"/>
    <property type="molecule type" value="Genomic_DNA"/>
</dbReference>
<dbReference type="PANTHER" id="PTHR10507">
    <property type="entry name" value="CDC45-RELATED PROTEIN"/>
    <property type="match status" value="1"/>
</dbReference>
<dbReference type="GO" id="GO:0031261">
    <property type="term" value="C:DNA replication preinitiation complex"/>
    <property type="evidence" value="ECO:0007669"/>
    <property type="project" value="TreeGrafter"/>
</dbReference>
<feature type="region of interest" description="Disordered" evidence="6">
    <location>
        <begin position="456"/>
        <end position="476"/>
    </location>
</feature>
<dbReference type="GO" id="GO:0003682">
    <property type="term" value="F:chromatin binding"/>
    <property type="evidence" value="ECO:0007669"/>
    <property type="project" value="TreeGrafter"/>
</dbReference>
<feature type="compositionally biased region" description="Polar residues" evidence="6">
    <location>
        <begin position="655"/>
        <end position="668"/>
    </location>
</feature>
<gene>
    <name evidence="7" type="ORF">BS47DRAFT_1371034</name>
</gene>
<comment type="similarity">
    <text evidence="2">Belongs to the CDC45 family.</text>
</comment>
<keyword evidence="5" id="KW-0131">Cell cycle</keyword>
<dbReference type="AlphaFoldDB" id="A0A9P6B679"/>
<comment type="subcellular location">
    <subcellularLocation>
        <location evidence="1">Nucleus</location>
    </subcellularLocation>
</comment>
<protein>
    <recommendedName>
        <fullName evidence="9">CDC45-like protein</fullName>
    </recommendedName>
</protein>
<dbReference type="Pfam" id="PF02724">
    <property type="entry name" value="CDC45"/>
    <property type="match status" value="1"/>
</dbReference>
<keyword evidence="8" id="KW-1185">Reference proteome</keyword>
<evidence type="ECO:0000313" key="7">
    <source>
        <dbReference type="EMBL" id="KAF9518396.1"/>
    </source>
</evidence>
<feature type="region of interest" description="Disordered" evidence="6">
    <location>
        <begin position="165"/>
        <end position="214"/>
    </location>
</feature>
<reference evidence="7" key="1">
    <citation type="journal article" date="2020" name="Nat. Commun.">
        <title>Large-scale genome sequencing of mycorrhizal fungi provides insights into the early evolution of symbiotic traits.</title>
        <authorList>
            <person name="Miyauchi S."/>
            <person name="Kiss E."/>
            <person name="Kuo A."/>
            <person name="Drula E."/>
            <person name="Kohler A."/>
            <person name="Sanchez-Garcia M."/>
            <person name="Morin E."/>
            <person name="Andreopoulos B."/>
            <person name="Barry K.W."/>
            <person name="Bonito G."/>
            <person name="Buee M."/>
            <person name="Carver A."/>
            <person name="Chen C."/>
            <person name="Cichocki N."/>
            <person name="Clum A."/>
            <person name="Culley D."/>
            <person name="Crous P.W."/>
            <person name="Fauchery L."/>
            <person name="Girlanda M."/>
            <person name="Hayes R.D."/>
            <person name="Keri Z."/>
            <person name="LaButti K."/>
            <person name="Lipzen A."/>
            <person name="Lombard V."/>
            <person name="Magnuson J."/>
            <person name="Maillard F."/>
            <person name="Murat C."/>
            <person name="Nolan M."/>
            <person name="Ohm R.A."/>
            <person name="Pangilinan J."/>
            <person name="Pereira M.F."/>
            <person name="Perotto S."/>
            <person name="Peter M."/>
            <person name="Pfister S."/>
            <person name="Riley R."/>
            <person name="Sitrit Y."/>
            <person name="Stielow J.B."/>
            <person name="Szollosi G."/>
            <person name="Zifcakova L."/>
            <person name="Stursova M."/>
            <person name="Spatafora J.W."/>
            <person name="Tedersoo L."/>
            <person name="Vaario L.M."/>
            <person name="Yamada A."/>
            <person name="Yan M."/>
            <person name="Wang P."/>
            <person name="Xu J."/>
            <person name="Bruns T."/>
            <person name="Baldrian P."/>
            <person name="Vilgalys R."/>
            <person name="Dunand C."/>
            <person name="Henrissat B."/>
            <person name="Grigoriev I.V."/>
            <person name="Hibbett D."/>
            <person name="Nagy L.G."/>
            <person name="Martin F.M."/>
        </authorList>
    </citation>
    <scope>NUCLEOTIDE SEQUENCE</scope>
    <source>
        <strain evidence="7">UP504</strain>
    </source>
</reference>
<feature type="compositionally biased region" description="Basic and acidic residues" evidence="6">
    <location>
        <begin position="194"/>
        <end position="206"/>
    </location>
</feature>
<evidence type="ECO:0000256" key="3">
    <source>
        <dbReference type="ARBA" id="ARBA00022705"/>
    </source>
</evidence>
<dbReference type="GO" id="GO:0006270">
    <property type="term" value="P:DNA replication initiation"/>
    <property type="evidence" value="ECO:0007669"/>
    <property type="project" value="InterPro"/>
</dbReference>
<dbReference type="GO" id="GO:0003697">
    <property type="term" value="F:single-stranded DNA binding"/>
    <property type="evidence" value="ECO:0007669"/>
    <property type="project" value="TreeGrafter"/>
</dbReference>
<dbReference type="Proteomes" id="UP000886523">
    <property type="component" value="Unassembled WGS sequence"/>
</dbReference>